<dbReference type="PANTHER" id="PTHR32328:SF0">
    <property type="entry name" value="L-SERYL-TRNA(SEC) SELENIUM TRANSFERASE"/>
    <property type="match status" value="1"/>
</dbReference>
<name>A0AAC9PTG7_9PSEU</name>
<reference evidence="4" key="1">
    <citation type="submission" date="2016-06" db="EMBL/GenBank/DDBJ databases">
        <title>Complete genome sequence of Actinoalloteichus fjordicus DSM 46855 (=ADI127-17), type strain of the new species Actinoalloteichus fjordicus.</title>
        <authorList>
            <person name="Ruckert C."/>
            <person name="Nouioui I."/>
            <person name="Willmese J."/>
            <person name="van Wezel G."/>
            <person name="Klenk H.-P."/>
            <person name="Kalinowski J."/>
            <person name="Zotchev S.B."/>
        </authorList>
    </citation>
    <scope>NUCLEOTIDE SEQUENCE [LARGE SCALE GENOMIC DNA]</scope>
    <source>
        <strain evidence="4">ADI127-7</strain>
    </source>
</reference>
<organism evidence="3 4">
    <name type="scientific">Actinoalloteichus fjordicus</name>
    <dbReference type="NCBI Taxonomy" id="1612552"/>
    <lineage>
        <taxon>Bacteria</taxon>
        <taxon>Bacillati</taxon>
        <taxon>Actinomycetota</taxon>
        <taxon>Actinomycetes</taxon>
        <taxon>Pseudonocardiales</taxon>
        <taxon>Pseudonocardiaceae</taxon>
        <taxon>Actinoalloteichus</taxon>
    </lineage>
</organism>
<gene>
    <name evidence="3" type="ORF">UA74_20010</name>
</gene>
<dbReference type="EC" id="2.9.1.1" evidence="3"/>
<dbReference type="Proteomes" id="UP000185511">
    <property type="component" value="Chromosome"/>
</dbReference>
<evidence type="ECO:0000256" key="2">
    <source>
        <dbReference type="ARBA" id="ARBA00022898"/>
    </source>
</evidence>
<accession>A0AAC9PTG7</accession>
<dbReference type="PANTHER" id="PTHR32328">
    <property type="entry name" value="L-SERYL-TRNA(SEC) SELENIUM TRANSFERASE"/>
    <property type="match status" value="1"/>
</dbReference>
<evidence type="ECO:0000256" key="1">
    <source>
        <dbReference type="ARBA" id="ARBA00001933"/>
    </source>
</evidence>
<protein>
    <submittedName>
        <fullName evidence="3">Selenocysteine synthase (Seryl-tRNASer selenium transferase)</fullName>
        <ecNumber evidence="3">2.9.1.1</ecNumber>
    </submittedName>
</protein>
<sequence length="411" mass="42450">MSGRAGSVPGGAGPGGLPAVDAPACTGVDSPGQAASVYRALGLRPVINAAATLTRLGGSLPAPPVIDAMAQASRQFVDVTELQRRVGERLAMLTGNEAAYVTSGAASGLTLSVAGCVTGPEPTARESFPPIGPSRPRVAICASQRNPYDYAVRQLGVAVVEFGADSGSLRRALGPDTACLLWFAGEHYASGAPPLTEVIAAAQTAEVPVIVDAAAQLPPVASLWHYTTELGADAVILSGGKGLRGPQSAGLVLGRREIVEGARLHGSPHHAFGRGMKVGKEELLGVLAALEWTLAQDETALLAAYEESVRRWIDGLAGITGVRVARGYPSEAGQPHGRALLWLEPASGWTRDSLVDALWDRDPHIAVGVAGEAVALNPQTLEPGEDRLVLDAVREVLAAGDRRTRSPSPGR</sequence>
<dbReference type="SUPFAM" id="SSF53383">
    <property type="entry name" value="PLP-dependent transferases"/>
    <property type="match status" value="1"/>
</dbReference>
<dbReference type="RefSeq" id="WP_075765170.1">
    <property type="nucleotide sequence ID" value="NZ_CP016076.1"/>
</dbReference>
<dbReference type="GO" id="GO:0004125">
    <property type="term" value="F:L-seryl-tRNA(Sec) selenium transferase activity"/>
    <property type="evidence" value="ECO:0007669"/>
    <property type="project" value="UniProtKB-EC"/>
</dbReference>
<dbReference type="Gene3D" id="3.40.640.10">
    <property type="entry name" value="Type I PLP-dependent aspartate aminotransferase-like (Major domain)"/>
    <property type="match status" value="1"/>
</dbReference>
<proteinExistence type="predicted"/>
<dbReference type="AlphaFoldDB" id="A0AAC9PTG7"/>
<dbReference type="InterPro" id="IPR015424">
    <property type="entry name" value="PyrdxlP-dep_Trfase"/>
</dbReference>
<keyword evidence="3" id="KW-0808">Transferase</keyword>
<evidence type="ECO:0000313" key="3">
    <source>
        <dbReference type="EMBL" id="APU16027.1"/>
    </source>
</evidence>
<dbReference type="KEGG" id="acad:UA74_20010"/>
<keyword evidence="2" id="KW-0663">Pyridoxal phosphate</keyword>
<evidence type="ECO:0000313" key="4">
    <source>
        <dbReference type="Proteomes" id="UP000185511"/>
    </source>
</evidence>
<dbReference type="EMBL" id="CP016076">
    <property type="protein sequence ID" value="APU16027.1"/>
    <property type="molecule type" value="Genomic_DNA"/>
</dbReference>
<dbReference type="InterPro" id="IPR015421">
    <property type="entry name" value="PyrdxlP-dep_Trfase_major"/>
</dbReference>
<keyword evidence="4" id="KW-1185">Reference proteome</keyword>
<comment type="cofactor">
    <cofactor evidence="1">
        <name>pyridoxal 5'-phosphate</name>
        <dbReference type="ChEBI" id="CHEBI:597326"/>
    </cofactor>
</comment>